<dbReference type="InterPro" id="IPR050109">
    <property type="entry name" value="HTH-type_TetR-like_transc_reg"/>
</dbReference>
<feature type="compositionally biased region" description="Basic and acidic residues" evidence="3">
    <location>
        <begin position="205"/>
        <end position="223"/>
    </location>
</feature>
<dbReference type="InterPro" id="IPR001647">
    <property type="entry name" value="HTH_TetR"/>
</dbReference>
<dbReference type="InterPro" id="IPR009057">
    <property type="entry name" value="Homeodomain-like_sf"/>
</dbReference>
<proteinExistence type="predicted"/>
<feature type="DNA-binding region" description="H-T-H motif" evidence="2">
    <location>
        <begin position="32"/>
        <end position="51"/>
    </location>
</feature>
<dbReference type="SUPFAM" id="SSF48498">
    <property type="entry name" value="Tetracyclin repressor-like, C-terminal domain"/>
    <property type="match status" value="1"/>
</dbReference>
<accession>A0A346A1T0</accession>
<feature type="domain" description="HTH tetR-type" evidence="4">
    <location>
        <begin position="9"/>
        <end position="69"/>
    </location>
</feature>
<protein>
    <submittedName>
        <fullName evidence="5">TetR/AcrR family transcriptional regulator</fullName>
    </submittedName>
</protein>
<reference evidence="5 6" key="1">
    <citation type="submission" date="2018-07" db="EMBL/GenBank/DDBJ databases">
        <authorList>
            <person name="Quirk P.G."/>
            <person name="Krulwich T.A."/>
        </authorList>
    </citation>
    <scope>NUCLEOTIDE SEQUENCE [LARGE SCALE GENOMIC DNA]</scope>
    <source>
        <strain evidence="5 6">CC-BB4</strain>
    </source>
</reference>
<keyword evidence="6" id="KW-1185">Reference proteome</keyword>
<dbReference type="OrthoDB" id="9787680at2"/>
<evidence type="ECO:0000256" key="1">
    <source>
        <dbReference type="ARBA" id="ARBA00023125"/>
    </source>
</evidence>
<evidence type="ECO:0000313" key="6">
    <source>
        <dbReference type="Proteomes" id="UP000254889"/>
    </source>
</evidence>
<dbReference type="PROSITE" id="PS50977">
    <property type="entry name" value="HTH_TETR_2"/>
    <property type="match status" value="1"/>
</dbReference>
<dbReference type="Pfam" id="PF00440">
    <property type="entry name" value="TetR_N"/>
    <property type="match status" value="1"/>
</dbReference>
<keyword evidence="1 2" id="KW-0238">DNA-binding</keyword>
<dbReference type="InterPro" id="IPR036271">
    <property type="entry name" value="Tet_transcr_reg_TetR-rel_C_sf"/>
</dbReference>
<dbReference type="PANTHER" id="PTHR30055:SF200">
    <property type="entry name" value="HTH-TYPE TRANSCRIPTIONAL REPRESSOR BDCR"/>
    <property type="match status" value="1"/>
</dbReference>
<dbReference type="RefSeq" id="WP_115693506.1">
    <property type="nucleotide sequence ID" value="NZ_CP031417.1"/>
</dbReference>
<evidence type="ECO:0000313" key="5">
    <source>
        <dbReference type="EMBL" id="AXK83127.1"/>
    </source>
</evidence>
<evidence type="ECO:0000256" key="2">
    <source>
        <dbReference type="PROSITE-ProRule" id="PRU00335"/>
    </source>
</evidence>
<dbReference type="SUPFAM" id="SSF46689">
    <property type="entry name" value="Homeodomain-like"/>
    <property type="match status" value="1"/>
</dbReference>
<organism evidence="5 6">
    <name type="scientific">Pseudolabrys taiwanensis</name>
    <dbReference type="NCBI Taxonomy" id="331696"/>
    <lineage>
        <taxon>Bacteria</taxon>
        <taxon>Pseudomonadati</taxon>
        <taxon>Pseudomonadota</taxon>
        <taxon>Alphaproteobacteria</taxon>
        <taxon>Hyphomicrobiales</taxon>
        <taxon>Xanthobacteraceae</taxon>
        <taxon>Pseudolabrys</taxon>
    </lineage>
</organism>
<gene>
    <name evidence="5" type="ORF">DW352_22970</name>
</gene>
<dbReference type="PANTHER" id="PTHR30055">
    <property type="entry name" value="HTH-TYPE TRANSCRIPTIONAL REGULATOR RUTR"/>
    <property type="match status" value="1"/>
</dbReference>
<dbReference type="EMBL" id="CP031417">
    <property type="protein sequence ID" value="AXK83127.1"/>
    <property type="molecule type" value="Genomic_DNA"/>
</dbReference>
<dbReference type="GO" id="GO:0000976">
    <property type="term" value="F:transcription cis-regulatory region binding"/>
    <property type="evidence" value="ECO:0007669"/>
    <property type="project" value="TreeGrafter"/>
</dbReference>
<dbReference type="KEGG" id="ptaw:DW352_22970"/>
<dbReference type="GO" id="GO:0003700">
    <property type="term" value="F:DNA-binding transcription factor activity"/>
    <property type="evidence" value="ECO:0007669"/>
    <property type="project" value="TreeGrafter"/>
</dbReference>
<dbReference type="Gene3D" id="1.10.357.10">
    <property type="entry name" value="Tetracycline Repressor, domain 2"/>
    <property type="match status" value="1"/>
</dbReference>
<sequence length="223" mass="24480">MATVDAGPARPRERIIKTARDLFRRHGIRGIGVDAIAEQAGTNKMTLYRHFGSKDELIIACLRDFANDVEGLWQSLEMSHPGDPMAQIYAWIRMAAECTIGDLRGCDMANVAIELAEDDHPARHVIEEFKTTHRNRLADLCRSAGIAKADQLTDTLCLLMEGARVSMQSVGPEGPGGRFISIAEAVIAAFAHEAQAQRDGVLQDESEKARSTSRAFTREPVHA</sequence>
<name>A0A346A1T0_9HYPH</name>
<evidence type="ECO:0000256" key="3">
    <source>
        <dbReference type="SAM" id="MobiDB-lite"/>
    </source>
</evidence>
<dbReference type="PRINTS" id="PR00455">
    <property type="entry name" value="HTHTETR"/>
</dbReference>
<evidence type="ECO:0000259" key="4">
    <source>
        <dbReference type="PROSITE" id="PS50977"/>
    </source>
</evidence>
<dbReference type="AlphaFoldDB" id="A0A346A1T0"/>
<dbReference type="Proteomes" id="UP000254889">
    <property type="component" value="Chromosome"/>
</dbReference>
<feature type="region of interest" description="Disordered" evidence="3">
    <location>
        <begin position="198"/>
        <end position="223"/>
    </location>
</feature>